<name>A0A9Q1DG51_CONCO</name>
<keyword evidence="2" id="KW-1185">Reference proteome</keyword>
<dbReference type="Proteomes" id="UP001152803">
    <property type="component" value="Unassembled WGS sequence"/>
</dbReference>
<protein>
    <submittedName>
        <fullName evidence="1">Uncharacterized protein</fullName>
    </submittedName>
</protein>
<organism evidence="1 2">
    <name type="scientific">Conger conger</name>
    <name type="common">Conger eel</name>
    <name type="synonym">Muraena conger</name>
    <dbReference type="NCBI Taxonomy" id="82655"/>
    <lineage>
        <taxon>Eukaryota</taxon>
        <taxon>Metazoa</taxon>
        <taxon>Chordata</taxon>
        <taxon>Craniata</taxon>
        <taxon>Vertebrata</taxon>
        <taxon>Euteleostomi</taxon>
        <taxon>Actinopterygii</taxon>
        <taxon>Neopterygii</taxon>
        <taxon>Teleostei</taxon>
        <taxon>Anguilliformes</taxon>
        <taxon>Congridae</taxon>
        <taxon>Conger</taxon>
    </lineage>
</organism>
<evidence type="ECO:0000313" key="1">
    <source>
        <dbReference type="EMBL" id="KAJ8268956.1"/>
    </source>
</evidence>
<sequence length="177" mass="19284">MDQANILRKFIQGVHAMRTGDQRGEDNFGSDFMRPCLSARRLQALGPVVLLGGAEELSVGGSEKLEQAVFRRLFSISARAAARTEAPERPPREESVVGVTVRRLEMRSPAAAALAGVTLRFGGRGRPTVPSVSHSHGRLFPRRARPALLTAETRYRDDGVSEPWPGTRVVLTPFTPG</sequence>
<evidence type="ECO:0000313" key="2">
    <source>
        <dbReference type="Proteomes" id="UP001152803"/>
    </source>
</evidence>
<reference evidence="1" key="1">
    <citation type="journal article" date="2023" name="Science">
        <title>Genome structures resolve the early diversification of teleost fishes.</title>
        <authorList>
            <person name="Parey E."/>
            <person name="Louis A."/>
            <person name="Montfort J."/>
            <person name="Bouchez O."/>
            <person name="Roques C."/>
            <person name="Iampietro C."/>
            <person name="Lluch J."/>
            <person name="Castinel A."/>
            <person name="Donnadieu C."/>
            <person name="Desvignes T."/>
            <person name="Floi Bucao C."/>
            <person name="Jouanno E."/>
            <person name="Wen M."/>
            <person name="Mejri S."/>
            <person name="Dirks R."/>
            <person name="Jansen H."/>
            <person name="Henkel C."/>
            <person name="Chen W.J."/>
            <person name="Zahm M."/>
            <person name="Cabau C."/>
            <person name="Klopp C."/>
            <person name="Thompson A.W."/>
            <person name="Robinson-Rechavi M."/>
            <person name="Braasch I."/>
            <person name="Lecointre G."/>
            <person name="Bobe J."/>
            <person name="Postlethwait J.H."/>
            <person name="Berthelot C."/>
            <person name="Roest Crollius H."/>
            <person name="Guiguen Y."/>
        </authorList>
    </citation>
    <scope>NUCLEOTIDE SEQUENCE</scope>
    <source>
        <strain evidence="1">Concon-B</strain>
    </source>
</reference>
<dbReference type="AlphaFoldDB" id="A0A9Q1DG51"/>
<comment type="caution">
    <text evidence="1">The sequence shown here is derived from an EMBL/GenBank/DDBJ whole genome shotgun (WGS) entry which is preliminary data.</text>
</comment>
<gene>
    <name evidence="1" type="ORF">COCON_G00115630</name>
</gene>
<proteinExistence type="predicted"/>
<accession>A0A9Q1DG51</accession>
<dbReference type="OrthoDB" id="10253954at2759"/>
<dbReference type="EMBL" id="JAFJMO010000008">
    <property type="protein sequence ID" value="KAJ8268956.1"/>
    <property type="molecule type" value="Genomic_DNA"/>
</dbReference>